<dbReference type="InterPro" id="IPR036661">
    <property type="entry name" value="Luciferase-like_sf"/>
</dbReference>
<dbReference type="Gene3D" id="3.20.20.30">
    <property type="entry name" value="Luciferase-like domain"/>
    <property type="match status" value="1"/>
</dbReference>
<dbReference type="SUPFAM" id="SSF51679">
    <property type="entry name" value="Bacterial luciferase-like"/>
    <property type="match status" value="1"/>
</dbReference>
<evidence type="ECO:0000313" key="1">
    <source>
        <dbReference type="EMBL" id="AWX93906.1"/>
    </source>
</evidence>
<keyword evidence="2" id="KW-1185">Reference proteome</keyword>
<accession>A0ABM6WTC9</accession>
<proteinExistence type="predicted"/>
<gene>
    <name evidence="1" type="ORF">DPM13_15335</name>
</gene>
<evidence type="ECO:0000313" key="2">
    <source>
        <dbReference type="Proteomes" id="UP000249922"/>
    </source>
</evidence>
<dbReference type="EMBL" id="CP030239">
    <property type="protein sequence ID" value="AWX93906.1"/>
    <property type="molecule type" value="Genomic_DNA"/>
</dbReference>
<sequence>MAGAAPAWDSWEDDALTHDKASGRFFDPDKLHRLPRGAFFQVDVHEACTWQRARAEAVLPLARPRPASRALRGWRSSPHRRHPVATCTSVAERVHEAVGGR</sequence>
<organism evidence="1 2">
    <name type="scientific">Paracoccus mutanolyticus</name>
    <dbReference type="NCBI Taxonomy" id="1499308"/>
    <lineage>
        <taxon>Bacteria</taxon>
        <taxon>Pseudomonadati</taxon>
        <taxon>Pseudomonadota</taxon>
        <taxon>Alphaproteobacteria</taxon>
        <taxon>Rhodobacterales</taxon>
        <taxon>Paracoccaceae</taxon>
        <taxon>Paracoccus</taxon>
    </lineage>
</organism>
<protein>
    <submittedName>
        <fullName evidence="1">Uncharacterized protein</fullName>
    </submittedName>
</protein>
<dbReference type="Proteomes" id="UP000249922">
    <property type="component" value="Chromosome"/>
</dbReference>
<reference evidence="1 2" key="1">
    <citation type="submission" date="2018-06" db="EMBL/GenBank/DDBJ databases">
        <title>Complete genome sequence of Paracoccus mutanolyticus strain RSP-02 isolated from cellulosic waste.</title>
        <authorList>
            <person name="Amrutha R.N."/>
            <person name="Shrivastav A."/>
            <person name="Buddana S.K."/>
            <person name="Deshpande U."/>
            <person name="Prakasham R.S."/>
        </authorList>
    </citation>
    <scope>NUCLEOTIDE SEQUENCE [LARGE SCALE GENOMIC DNA]</scope>
    <source>
        <strain evidence="1 2">RSP-02</strain>
    </source>
</reference>
<name>A0ABM6WTC9_9RHOB</name>